<dbReference type="InterPro" id="IPR020472">
    <property type="entry name" value="WD40_PAC1"/>
</dbReference>
<evidence type="ECO:0000313" key="7">
    <source>
        <dbReference type="Proteomes" id="UP000189580"/>
    </source>
</evidence>
<feature type="compositionally biased region" description="Low complexity" evidence="4">
    <location>
        <begin position="41"/>
        <end position="57"/>
    </location>
</feature>
<dbReference type="KEGG" id="slb:AWJ20_1886"/>
<keyword evidence="1 3" id="KW-0853">WD repeat</keyword>
<feature type="repeat" description="WD" evidence="3">
    <location>
        <begin position="722"/>
        <end position="762"/>
    </location>
</feature>
<proteinExistence type="predicted"/>
<dbReference type="GO" id="GO:0005737">
    <property type="term" value="C:cytoplasm"/>
    <property type="evidence" value="ECO:0007669"/>
    <property type="project" value="TreeGrafter"/>
</dbReference>
<dbReference type="InterPro" id="IPR036322">
    <property type="entry name" value="WD40_repeat_dom_sf"/>
</dbReference>
<dbReference type="PRINTS" id="PR00320">
    <property type="entry name" value="GPROTEINBRPT"/>
</dbReference>
<dbReference type="PANTHER" id="PTHR19849">
    <property type="entry name" value="PHOSPHOLIPASE A-2-ACTIVATING PROTEIN"/>
    <property type="match status" value="1"/>
</dbReference>
<accession>A0A167E3F0</accession>
<feature type="repeat" description="WD" evidence="3">
    <location>
        <begin position="963"/>
        <end position="1001"/>
    </location>
</feature>
<feature type="region of interest" description="Disordered" evidence="4">
    <location>
        <begin position="38"/>
        <end position="98"/>
    </location>
</feature>
<sequence length="1047" mass="116185">MEDGPVDVPGAESTSAGVDDSSTRLNYELVSALLFNRRTGSENTPETTTNLESSSSSMDKEVDGEPITNPELKSDANVDSPFNDSNSQDVSAEANSETRANPFLDSLLTAKKKRNTLKIQRARETIKRQVSTGSNPSTAARRIWANGREITPVTPASPSADVVDEMTIDNDESDITVSNVSTSSGLKIVTRSNRGDGRVGGVSRDEDDIDILTVKTLTKLPSQTYSHRDYPLASEPTPSFLRSFRFLHNGVETVFQEEDANSIMKNPTSSSTNTVTSGTHGPKKHYIPVTDSTYGTITPGSGTAPPLTKRYRLDSAALDDHDSPVCTTTDQDIQEVEVINLLGVDRASDMPESNAISSPSPAPEDEVIVVREMHGSPHMSLPSPSASPIGSHNSMDQDVVVDQTRQQMFEQNESEVQDKDDLEMLSESDKSLAVRSPRTVHSVNKDTISSISRLVNDFDDLPAQLRRYVLFNLLKKSDRTSLSMMSNIIIPSLRCDFLSLLPIELSYNILSYLDHKSLCRAAQVSRKWRHIVDSSEWVWKNLLEKDNFALSARDYQEAVEEGWDYVSWKGTRTRTSSVSSSSTSIMPSLSTNGLYQVPARARNRCHDTSHVHDPHTNACGPSKQPSASFSLSSSTSSASSSASSDSSSCPPINIYKAIYRRKFLINRNWLNPNSRPKHLQVRGHGHDVVTCLQFDDERIITGSDDNTINVYDTKTGQLIRQFTGHDGGVWALKYINKRTLISGATDRTVRVWDIEKGKCTHVFYGHTSTVRCLDVIDPIPYTDKVTGQVTHIPEVPMIVTGSRDATLRMWRLPTVDDEEYLVTPPAMDAVHVSDPYFVRALRGHSNSVRAISGYGDTVVSGSYDTTVRVWNVATGECRWELTGHVQRVYSAVMDHKRNRCISGSMDWFVKVWCLETGSLLYTLEGHTSLVGLLDLNRTTLVSAAADSTLRIWDPEDGRLMHKLQGHQGAITCFQHDENKVVSGSEKTLKLWDTHSGNLVRDLLTDLSGIWQVCFDDRRCVVAVKRNEETYIEVLDFDYDPTEAKVRL</sequence>
<dbReference type="GO" id="GO:0043130">
    <property type="term" value="F:ubiquitin binding"/>
    <property type="evidence" value="ECO:0007669"/>
    <property type="project" value="TreeGrafter"/>
</dbReference>
<feature type="region of interest" description="Disordered" evidence="4">
    <location>
        <begin position="263"/>
        <end position="292"/>
    </location>
</feature>
<evidence type="ECO:0000256" key="3">
    <source>
        <dbReference type="PROSITE-ProRule" id="PRU00221"/>
    </source>
</evidence>
<dbReference type="CDD" id="cd00200">
    <property type="entry name" value="WD40"/>
    <property type="match status" value="1"/>
</dbReference>
<feature type="region of interest" description="Disordered" evidence="4">
    <location>
        <begin position="606"/>
        <end position="648"/>
    </location>
</feature>
<dbReference type="GeneID" id="30033737"/>
<dbReference type="SMART" id="SM00320">
    <property type="entry name" value="WD40"/>
    <property type="match status" value="7"/>
</dbReference>
<protein>
    <submittedName>
        <fullName evidence="6">SCF ubiquitin ligase complex subunit CDC4</fullName>
    </submittedName>
</protein>
<dbReference type="OrthoDB" id="190105at2759"/>
<dbReference type="InterPro" id="IPR019775">
    <property type="entry name" value="WD40_repeat_CS"/>
</dbReference>
<evidence type="ECO:0000256" key="1">
    <source>
        <dbReference type="ARBA" id="ARBA00022574"/>
    </source>
</evidence>
<keyword evidence="7" id="KW-1185">Reference proteome</keyword>
<feature type="compositionally biased region" description="Low complexity" evidence="4">
    <location>
        <begin position="268"/>
        <end position="279"/>
    </location>
</feature>
<dbReference type="EMBL" id="CP014501">
    <property type="protein sequence ID" value="ANB13589.1"/>
    <property type="molecule type" value="Genomic_DNA"/>
</dbReference>
<feature type="compositionally biased region" description="Basic and acidic residues" evidence="4">
    <location>
        <begin position="606"/>
        <end position="615"/>
    </location>
</feature>
<dbReference type="InterPro" id="IPR036047">
    <property type="entry name" value="F-box-like_dom_sf"/>
</dbReference>
<gene>
    <name evidence="6" type="primary">CDC4</name>
    <name evidence="6" type="ORF">AWJ20_1886</name>
</gene>
<evidence type="ECO:0000256" key="4">
    <source>
        <dbReference type="SAM" id="MobiDB-lite"/>
    </source>
</evidence>
<dbReference type="Pfam" id="PF12937">
    <property type="entry name" value="F-box-like"/>
    <property type="match status" value="1"/>
</dbReference>
<keyword evidence="6" id="KW-0436">Ligase</keyword>
<dbReference type="RefSeq" id="XP_018736066.1">
    <property type="nucleotide sequence ID" value="XM_018878799.1"/>
</dbReference>
<dbReference type="GO" id="GO:0043161">
    <property type="term" value="P:proteasome-mediated ubiquitin-dependent protein catabolic process"/>
    <property type="evidence" value="ECO:0007669"/>
    <property type="project" value="TreeGrafter"/>
</dbReference>
<evidence type="ECO:0000313" key="6">
    <source>
        <dbReference type="EMBL" id="ANB13589.1"/>
    </source>
</evidence>
<dbReference type="GO" id="GO:0016874">
    <property type="term" value="F:ligase activity"/>
    <property type="evidence" value="ECO:0007669"/>
    <property type="project" value="UniProtKB-KW"/>
</dbReference>
<dbReference type="InterPro" id="IPR001680">
    <property type="entry name" value="WD40_rpt"/>
</dbReference>
<dbReference type="SUPFAM" id="SSF81383">
    <property type="entry name" value="F-box domain"/>
    <property type="match status" value="1"/>
</dbReference>
<evidence type="ECO:0000256" key="2">
    <source>
        <dbReference type="ARBA" id="ARBA00022737"/>
    </source>
</evidence>
<dbReference type="PANTHER" id="PTHR19849:SF1">
    <property type="entry name" value="F-BOX_WD REPEAT-CONTAINING PROTEIN 7"/>
    <property type="match status" value="1"/>
</dbReference>
<keyword evidence="2" id="KW-0677">Repeat</keyword>
<evidence type="ECO:0000259" key="5">
    <source>
        <dbReference type="PROSITE" id="PS50181"/>
    </source>
</evidence>
<dbReference type="InterPro" id="IPR001810">
    <property type="entry name" value="F-box_dom"/>
</dbReference>
<dbReference type="SUPFAM" id="SSF50978">
    <property type="entry name" value="WD40 repeat-like"/>
    <property type="match status" value="1"/>
</dbReference>
<feature type="repeat" description="WD" evidence="3">
    <location>
        <begin position="841"/>
        <end position="880"/>
    </location>
</feature>
<dbReference type="Proteomes" id="UP000189580">
    <property type="component" value="Chromosome a"/>
</dbReference>
<feature type="region of interest" description="Disordered" evidence="4">
    <location>
        <begin position="1"/>
        <end position="23"/>
    </location>
</feature>
<dbReference type="InterPro" id="IPR015943">
    <property type="entry name" value="WD40/YVTN_repeat-like_dom_sf"/>
</dbReference>
<reference evidence="6 7" key="1">
    <citation type="submission" date="2016-02" db="EMBL/GenBank/DDBJ databases">
        <title>Complete genome sequence and transcriptome regulation of the pentose utilising yeast Sugiyamaella lignohabitans.</title>
        <authorList>
            <person name="Bellasio M."/>
            <person name="Peymann A."/>
            <person name="Valli M."/>
            <person name="Sipitzky M."/>
            <person name="Graf A."/>
            <person name="Sauer M."/>
            <person name="Marx H."/>
            <person name="Mattanovich D."/>
        </authorList>
    </citation>
    <scope>NUCLEOTIDE SEQUENCE [LARGE SCALE GENOMIC DNA]</scope>
    <source>
        <strain evidence="6 7">CBS 10342</strain>
    </source>
</reference>
<feature type="repeat" description="WD" evidence="3">
    <location>
        <begin position="923"/>
        <end position="962"/>
    </location>
</feature>
<dbReference type="Gene3D" id="2.130.10.10">
    <property type="entry name" value="YVTN repeat-like/Quinoprotein amine dehydrogenase"/>
    <property type="match status" value="1"/>
</dbReference>
<feature type="repeat" description="WD" evidence="3">
    <location>
        <begin position="881"/>
        <end position="922"/>
    </location>
</feature>
<name>A0A167E3F0_9ASCO</name>
<dbReference type="GO" id="GO:0010992">
    <property type="term" value="P:ubiquitin recycling"/>
    <property type="evidence" value="ECO:0007669"/>
    <property type="project" value="TreeGrafter"/>
</dbReference>
<dbReference type="PROSITE" id="PS50294">
    <property type="entry name" value="WD_REPEATS_REGION"/>
    <property type="match status" value="3"/>
</dbReference>
<dbReference type="SMART" id="SM00256">
    <property type="entry name" value="FBOX"/>
    <property type="match status" value="1"/>
</dbReference>
<organism evidence="6 7">
    <name type="scientific">Sugiyamaella lignohabitans</name>
    <dbReference type="NCBI Taxonomy" id="796027"/>
    <lineage>
        <taxon>Eukaryota</taxon>
        <taxon>Fungi</taxon>
        <taxon>Dikarya</taxon>
        <taxon>Ascomycota</taxon>
        <taxon>Saccharomycotina</taxon>
        <taxon>Dipodascomycetes</taxon>
        <taxon>Dipodascales</taxon>
        <taxon>Trichomonascaceae</taxon>
        <taxon>Sugiyamaella</taxon>
    </lineage>
</organism>
<dbReference type="PROSITE" id="PS50082">
    <property type="entry name" value="WD_REPEATS_2"/>
    <property type="match status" value="6"/>
</dbReference>
<dbReference type="Gene3D" id="1.20.1280.50">
    <property type="match status" value="1"/>
</dbReference>
<feature type="compositionally biased region" description="Polar residues" evidence="4">
    <location>
        <begin position="80"/>
        <end position="98"/>
    </location>
</feature>
<feature type="repeat" description="WD" evidence="3">
    <location>
        <begin position="689"/>
        <end position="721"/>
    </location>
</feature>
<dbReference type="GO" id="GO:0005634">
    <property type="term" value="C:nucleus"/>
    <property type="evidence" value="ECO:0007669"/>
    <property type="project" value="TreeGrafter"/>
</dbReference>
<dbReference type="Pfam" id="PF00400">
    <property type="entry name" value="WD40"/>
    <property type="match status" value="7"/>
</dbReference>
<feature type="compositionally biased region" description="Low complexity" evidence="4">
    <location>
        <begin position="626"/>
        <end position="648"/>
    </location>
</feature>
<dbReference type="PROSITE" id="PS50181">
    <property type="entry name" value="FBOX"/>
    <property type="match status" value="1"/>
</dbReference>
<dbReference type="PROSITE" id="PS00678">
    <property type="entry name" value="WD_REPEATS_1"/>
    <property type="match status" value="2"/>
</dbReference>
<dbReference type="AlphaFoldDB" id="A0A167E3F0"/>
<dbReference type="CDD" id="cd22147">
    <property type="entry name" value="F-box_SpPof1-like"/>
    <property type="match status" value="1"/>
</dbReference>
<feature type="domain" description="F-box" evidence="5">
    <location>
        <begin position="495"/>
        <end position="542"/>
    </location>
</feature>